<feature type="region of interest" description="Disordered" evidence="1">
    <location>
        <begin position="43"/>
        <end position="85"/>
    </location>
</feature>
<gene>
    <name evidence="2" type="ORF">CO2235_10224</name>
</gene>
<evidence type="ECO:0000256" key="1">
    <source>
        <dbReference type="SAM" id="MobiDB-lite"/>
    </source>
</evidence>
<feature type="compositionally biased region" description="Pro residues" evidence="1">
    <location>
        <begin position="76"/>
        <end position="85"/>
    </location>
</feature>
<feature type="region of interest" description="Disordered" evidence="1">
    <location>
        <begin position="1"/>
        <end position="23"/>
    </location>
</feature>
<sequence length="85" mass="9288">MQGCSSWMRRPSPPAPLPQAGEGSKVSICEGWRACRHRWQSHPLPRAGAGWGRGPEPPRSPARPHANPPTIHVNPNPFPPLLTAF</sequence>
<comment type="caution">
    <text evidence="2">The sequence shown here is derived from an EMBL/GenBank/DDBJ whole genome shotgun (WGS) entry which is preliminary data.</text>
</comment>
<dbReference type="AlphaFoldDB" id="A0A375FZ69"/>
<name>A0A375FZ69_9BURK</name>
<organism evidence="2">
    <name type="scientific">Cupriavidus oxalaticus</name>
    <dbReference type="NCBI Taxonomy" id="96344"/>
    <lineage>
        <taxon>Bacteria</taxon>
        <taxon>Pseudomonadati</taxon>
        <taxon>Pseudomonadota</taxon>
        <taxon>Betaproteobacteria</taxon>
        <taxon>Burkholderiales</taxon>
        <taxon>Burkholderiaceae</taxon>
        <taxon>Cupriavidus</taxon>
    </lineage>
</organism>
<protein>
    <submittedName>
        <fullName evidence="2">Uncharacterized protein</fullName>
    </submittedName>
</protein>
<proteinExistence type="predicted"/>
<dbReference type="Proteomes" id="UP000256862">
    <property type="component" value="Chromosome CO2235"/>
</dbReference>
<evidence type="ECO:0000313" key="2">
    <source>
        <dbReference type="EMBL" id="SPC10839.1"/>
    </source>
</evidence>
<dbReference type="EMBL" id="OGUS01000109">
    <property type="protein sequence ID" value="SPC10839.1"/>
    <property type="molecule type" value="Genomic_DNA"/>
</dbReference>
<accession>A0A375FZ69</accession>
<reference evidence="2" key="1">
    <citation type="submission" date="2018-01" db="EMBL/GenBank/DDBJ databases">
        <authorList>
            <person name="Clerissi C."/>
        </authorList>
    </citation>
    <scope>NUCLEOTIDE SEQUENCE</scope>
    <source>
        <strain evidence="2">Cupriavidus oxalaticus LMG 2235</strain>
    </source>
</reference>